<evidence type="ECO:0000313" key="2">
    <source>
        <dbReference type="EMBL" id="RIA95211.1"/>
    </source>
</evidence>
<dbReference type="Proteomes" id="UP000265703">
    <property type="component" value="Unassembled WGS sequence"/>
</dbReference>
<accession>A0A397TJM3</accession>
<keyword evidence="3" id="KW-1185">Reference proteome</keyword>
<dbReference type="OrthoDB" id="2347872at2759"/>
<feature type="coiled-coil region" evidence="1">
    <location>
        <begin position="355"/>
        <end position="382"/>
    </location>
</feature>
<feature type="coiled-coil region" evidence="1">
    <location>
        <begin position="228"/>
        <end position="262"/>
    </location>
</feature>
<keyword evidence="1" id="KW-0175">Coiled coil</keyword>
<dbReference type="AlphaFoldDB" id="A0A397TJM3"/>
<protein>
    <submittedName>
        <fullName evidence="2">Uncharacterized protein</fullName>
    </submittedName>
</protein>
<evidence type="ECO:0000256" key="1">
    <source>
        <dbReference type="SAM" id="Coils"/>
    </source>
</evidence>
<organism evidence="2 3">
    <name type="scientific">Glomus cerebriforme</name>
    <dbReference type="NCBI Taxonomy" id="658196"/>
    <lineage>
        <taxon>Eukaryota</taxon>
        <taxon>Fungi</taxon>
        <taxon>Fungi incertae sedis</taxon>
        <taxon>Mucoromycota</taxon>
        <taxon>Glomeromycotina</taxon>
        <taxon>Glomeromycetes</taxon>
        <taxon>Glomerales</taxon>
        <taxon>Glomeraceae</taxon>
        <taxon>Glomus</taxon>
    </lineage>
</organism>
<comment type="caution">
    <text evidence="2">The sequence shown here is derived from an EMBL/GenBank/DDBJ whole genome shotgun (WGS) entry which is preliminary data.</text>
</comment>
<gene>
    <name evidence="2" type="ORF">C1645_817057</name>
</gene>
<proteinExistence type="predicted"/>
<reference evidence="2 3" key="1">
    <citation type="submission" date="2018-06" db="EMBL/GenBank/DDBJ databases">
        <title>Comparative genomics reveals the genomic features of Rhizophagus irregularis, R. cerebriforme, R. diaphanum and Gigaspora rosea, and their symbiotic lifestyle signature.</title>
        <authorList>
            <person name="Morin E."/>
            <person name="San Clemente H."/>
            <person name="Chen E.C.H."/>
            <person name="De La Providencia I."/>
            <person name="Hainaut M."/>
            <person name="Kuo A."/>
            <person name="Kohler A."/>
            <person name="Murat C."/>
            <person name="Tang N."/>
            <person name="Roy S."/>
            <person name="Loubradou J."/>
            <person name="Henrissat B."/>
            <person name="Grigoriev I.V."/>
            <person name="Corradi N."/>
            <person name="Roux C."/>
            <person name="Martin F.M."/>
        </authorList>
    </citation>
    <scope>NUCLEOTIDE SEQUENCE [LARGE SCALE GENOMIC DNA]</scope>
    <source>
        <strain evidence="2 3">DAOM 227022</strain>
    </source>
</reference>
<sequence length="385" mass="44725">MSTVMYNKIYEFLTTAEERQINATSVIYLGMKENRWFDNAFEGVYTLYDIGAIKTDKEQPLSSDQIEKNINELKRKLGKDTTPLYQHLYSGVSKIPIQELTWKDPLASQVISDKLELKLAHNMTSKPIPLVQDICREFIQDFNRHGRDIRPKLSHDGTWKESEEDISCIVKEVLNVLKDQSVASADRKGEGNSGRRPDIMFVGKYREKIFELIMQSEIEETDSLKICIARLEVENAELKKKFAEIEARNAELKARIAKLEDKQTQNELIKNLLSAHIRECNVFPTSPAIYVTDIGVQINGTWPEALKHDYEEENNRRVINELKVLSQHLVDYNKRTFGKFMEDIEKDYRERVTANKKMRYEIKNLKMQLLEAEKKLASMKSNSSH</sequence>
<name>A0A397TJM3_9GLOM</name>
<evidence type="ECO:0000313" key="3">
    <source>
        <dbReference type="Proteomes" id="UP000265703"/>
    </source>
</evidence>
<dbReference type="EMBL" id="QKYT01000066">
    <property type="protein sequence ID" value="RIA95211.1"/>
    <property type="molecule type" value="Genomic_DNA"/>
</dbReference>